<dbReference type="HAMAP" id="MF_01897">
    <property type="entry name" value="GyrA"/>
    <property type="match status" value="1"/>
</dbReference>
<gene>
    <name evidence="8" type="primary">gyrA</name>
    <name evidence="12" type="ORF">IMCC14465_01300</name>
</gene>
<proteinExistence type="inferred from homology"/>
<dbReference type="SUPFAM" id="SSF101904">
    <property type="entry name" value="GyrA/ParC C-terminal domain-like"/>
    <property type="match status" value="1"/>
</dbReference>
<dbReference type="Gene3D" id="3.30.1360.40">
    <property type="match status" value="1"/>
</dbReference>
<evidence type="ECO:0000256" key="3">
    <source>
        <dbReference type="ARBA" id="ARBA00022741"/>
    </source>
</evidence>
<dbReference type="Pfam" id="PF03989">
    <property type="entry name" value="DNA_gyraseA_C"/>
    <property type="match status" value="6"/>
</dbReference>
<protein>
    <recommendedName>
        <fullName evidence="8">DNA gyrase subunit A</fullName>
        <ecNumber evidence="8">5.6.2.2</ecNumber>
    </recommendedName>
</protein>
<feature type="domain" description="Topo IIA-type catalytic" evidence="11">
    <location>
        <begin position="97"/>
        <end position="587"/>
    </location>
</feature>
<dbReference type="AlphaFoldDB" id="J9DIK3"/>
<feature type="short sequence motif" description="GyrA-box" evidence="8">
    <location>
        <begin position="614"/>
        <end position="620"/>
    </location>
</feature>
<dbReference type="eggNOG" id="COG0188">
    <property type="taxonomic scope" value="Bacteria"/>
</dbReference>
<feature type="compositionally biased region" description="Acidic residues" evidence="10">
    <location>
        <begin position="956"/>
        <end position="978"/>
    </location>
</feature>
<dbReference type="GO" id="GO:0005694">
    <property type="term" value="C:chromosome"/>
    <property type="evidence" value="ECO:0007669"/>
    <property type="project" value="InterPro"/>
</dbReference>
<keyword evidence="4 8" id="KW-0067">ATP-binding</keyword>
<dbReference type="SMART" id="SM00434">
    <property type="entry name" value="TOP4c"/>
    <property type="match status" value="1"/>
</dbReference>
<feature type="compositionally biased region" description="Acidic residues" evidence="10">
    <location>
        <begin position="7"/>
        <end position="53"/>
    </location>
</feature>
<evidence type="ECO:0000256" key="6">
    <source>
        <dbReference type="ARBA" id="ARBA00023125"/>
    </source>
</evidence>
<evidence type="ECO:0000256" key="7">
    <source>
        <dbReference type="ARBA" id="ARBA00023235"/>
    </source>
</evidence>
<dbReference type="EC" id="5.6.2.2" evidence="8"/>
<dbReference type="Gene3D" id="1.10.268.10">
    <property type="entry name" value="Topoisomerase, domain 3"/>
    <property type="match status" value="1"/>
</dbReference>
<comment type="catalytic activity">
    <reaction evidence="1 8 9">
        <text>ATP-dependent breakage, passage and rejoining of double-stranded DNA.</text>
        <dbReference type="EC" id="5.6.2.2"/>
    </reaction>
</comment>
<accession>J9DIK3</accession>
<dbReference type="InterPro" id="IPR013758">
    <property type="entry name" value="Topo_IIA_A/C_ab"/>
</dbReference>
<name>J9DIK3_9PROT</name>
<dbReference type="NCBIfam" id="TIGR01063">
    <property type="entry name" value="gyrA"/>
    <property type="match status" value="1"/>
</dbReference>
<evidence type="ECO:0000256" key="4">
    <source>
        <dbReference type="ARBA" id="ARBA00022840"/>
    </source>
</evidence>
<feature type="active site" description="O-(5'-phospho-DNA)-tyrosine intermediate" evidence="8 9">
    <location>
        <position position="185"/>
    </location>
</feature>
<dbReference type="GO" id="GO:0003677">
    <property type="term" value="F:DNA binding"/>
    <property type="evidence" value="ECO:0007669"/>
    <property type="project" value="UniProtKB-UniRule"/>
</dbReference>
<dbReference type="FunFam" id="3.90.199.10:FF:000001">
    <property type="entry name" value="DNA gyrase subunit A"/>
    <property type="match status" value="1"/>
</dbReference>
<dbReference type="FunFam" id="1.10.268.10:FF:000001">
    <property type="entry name" value="DNA gyrase subunit A"/>
    <property type="match status" value="1"/>
</dbReference>
<dbReference type="InterPro" id="IPR013757">
    <property type="entry name" value="Topo_IIA_A_a_sf"/>
</dbReference>
<evidence type="ECO:0000313" key="12">
    <source>
        <dbReference type="EMBL" id="EJW21736.1"/>
    </source>
</evidence>
<dbReference type="PANTHER" id="PTHR43493:SF5">
    <property type="entry name" value="DNA GYRASE SUBUNIT A, CHLOROPLASTIC_MITOCHONDRIAL"/>
    <property type="match status" value="1"/>
</dbReference>
<evidence type="ECO:0000256" key="8">
    <source>
        <dbReference type="HAMAP-Rule" id="MF_01897"/>
    </source>
</evidence>
<feature type="compositionally biased region" description="Acidic residues" evidence="10">
    <location>
        <begin position="985"/>
        <end position="1004"/>
    </location>
</feature>
<dbReference type="InterPro" id="IPR006691">
    <property type="entry name" value="GyrA/parC_rep"/>
</dbReference>
<comment type="subcellular location">
    <subcellularLocation>
        <location evidence="8">Cytoplasm</location>
    </subcellularLocation>
</comment>
<organism evidence="12 13">
    <name type="scientific">alpha proteobacterium IMCC14465</name>
    <dbReference type="NCBI Taxonomy" id="1220535"/>
    <lineage>
        <taxon>Bacteria</taxon>
        <taxon>Pseudomonadati</taxon>
        <taxon>Pseudomonadota</taxon>
        <taxon>Alphaproteobacteria</taxon>
        <taxon>PS1 clade</taxon>
    </lineage>
</organism>
<evidence type="ECO:0000256" key="5">
    <source>
        <dbReference type="ARBA" id="ARBA00023029"/>
    </source>
</evidence>
<evidence type="ECO:0000313" key="13">
    <source>
        <dbReference type="Proteomes" id="UP000004836"/>
    </source>
</evidence>
<dbReference type="InterPro" id="IPR005743">
    <property type="entry name" value="GyrA"/>
</dbReference>
<dbReference type="InterPro" id="IPR013760">
    <property type="entry name" value="Topo_IIA-like_dom_sf"/>
</dbReference>
<dbReference type="GO" id="GO:0005737">
    <property type="term" value="C:cytoplasm"/>
    <property type="evidence" value="ECO:0007669"/>
    <property type="project" value="UniProtKB-SubCell"/>
</dbReference>
<dbReference type="InterPro" id="IPR035516">
    <property type="entry name" value="Gyrase/topoIV_suA_C"/>
</dbReference>
<comment type="subunit">
    <text evidence="8">Heterotetramer, composed of two GyrA and two GyrB chains. In the heterotetramer, GyrA contains the active site tyrosine that forms a transient covalent intermediate with DNA, while GyrB binds cofactors and catalyzes ATP hydrolysis.</text>
</comment>
<keyword evidence="7 8" id="KW-0413">Isomerase</keyword>
<comment type="function">
    <text evidence="8">A type II topoisomerase that negatively supercoils closed circular double-stranded (ds) DNA in an ATP-dependent manner to modulate DNA topology and maintain chromosomes in an underwound state. Negative supercoiling favors strand separation, and DNA replication, transcription, recombination and repair, all of which involve strand separation. Also able to catalyze the interconversion of other topological isomers of dsDNA rings, including catenanes and knotted rings. Type II topoisomerases break and join 2 DNA strands simultaneously in an ATP-dependent manner.</text>
</comment>
<dbReference type="NCBIfam" id="NF004044">
    <property type="entry name" value="PRK05561.1"/>
    <property type="match status" value="1"/>
</dbReference>
<dbReference type="Proteomes" id="UP000004836">
    <property type="component" value="Unassembled WGS sequence"/>
</dbReference>
<dbReference type="Gene3D" id="2.120.10.90">
    <property type="entry name" value="DNA gyrase/topoisomerase IV, subunit A, C-terminal"/>
    <property type="match status" value="1"/>
</dbReference>
<comment type="similarity">
    <text evidence="2 8">Belongs to the type II topoisomerase GyrA/ParC subunit family.</text>
</comment>
<dbReference type="PANTHER" id="PTHR43493">
    <property type="entry name" value="DNA GYRASE/TOPOISOMERASE SUBUNIT A"/>
    <property type="match status" value="1"/>
</dbReference>
<keyword evidence="6 8" id="KW-0238">DNA-binding</keyword>
<evidence type="ECO:0000256" key="10">
    <source>
        <dbReference type="SAM" id="MobiDB-lite"/>
    </source>
</evidence>
<dbReference type="Pfam" id="PF00521">
    <property type="entry name" value="DNA_topoisoIV"/>
    <property type="match status" value="1"/>
</dbReference>
<dbReference type="GO" id="GO:0006261">
    <property type="term" value="P:DNA-templated DNA replication"/>
    <property type="evidence" value="ECO:0007669"/>
    <property type="project" value="UniProtKB-UniRule"/>
</dbReference>
<dbReference type="NCBIfam" id="NF004043">
    <property type="entry name" value="PRK05560.1"/>
    <property type="match status" value="1"/>
</dbReference>
<evidence type="ECO:0000259" key="11">
    <source>
        <dbReference type="PROSITE" id="PS52040"/>
    </source>
</evidence>
<dbReference type="SUPFAM" id="SSF56719">
    <property type="entry name" value="Type II DNA topoisomerase"/>
    <property type="match status" value="1"/>
</dbReference>
<evidence type="ECO:0000256" key="1">
    <source>
        <dbReference type="ARBA" id="ARBA00000185"/>
    </source>
</evidence>
<dbReference type="PATRIC" id="fig|1220535.3.peg.128"/>
<dbReference type="GO" id="GO:0034335">
    <property type="term" value="F:DNA negative supercoiling activity"/>
    <property type="evidence" value="ECO:0007669"/>
    <property type="project" value="UniProtKB-ARBA"/>
</dbReference>
<evidence type="ECO:0000256" key="9">
    <source>
        <dbReference type="PROSITE-ProRule" id="PRU01384"/>
    </source>
</evidence>
<dbReference type="STRING" id="1220535.IMCC14465_01300"/>
<feature type="region of interest" description="Disordered" evidence="10">
    <location>
        <begin position="956"/>
        <end position="1004"/>
    </location>
</feature>
<keyword evidence="8" id="KW-0963">Cytoplasm</keyword>
<dbReference type="InterPro" id="IPR002205">
    <property type="entry name" value="Topo_IIA_dom_A"/>
</dbReference>
<dbReference type="CDD" id="cd00187">
    <property type="entry name" value="TOP4c"/>
    <property type="match status" value="1"/>
</dbReference>
<comment type="miscellaneous">
    <text evidence="8">Few gyrases are as efficient as E.coli at forming negative supercoils. Not all organisms have 2 type II topoisomerases; in organisms with a single type II topoisomerase this enzyme also has to decatenate newly replicated chromosomes.</text>
</comment>
<dbReference type="GO" id="GO:0009330">
    <property type="term" value="C:DNA topoisomerase type II (double strand cut, ATP-hydrolyzing) complex"/>
    <property type="evidence" value="ECO:0007669"/>
    <property type="project" value="TreeGrafter"/>
</dbReference>
<evidence type="ECO:0000256" key="2">
    <source>
        <dbReference type="ARBA" id="ARBA00008263"/>
    </source>
</evidence>
<keyword evidence="5 8" id="KW-0799">Topoisomerase</keyword>
<dbReference type="InterPro" id="IPR050220">
    <property type="entry name" value="Type_II_DNA_Topoisomerases"/>
</dbReference>
<dbReference type="FunFam" id="3.30.1360.40:FF:000002">
    <property type="entry name" value="DNA gyrase subunit A"/>
    <property type="match status" value="1"/>
</dbReference>
<reference evidence="12 13" key="1">
    <citation type="journal article" date="2012" name="J. Bacteriol.">
        <title>Genome Sequence of Strain IMCC14465, Isolated from the East Sea, Belonging to the PS1 Clade of Alphaproteobacteria.</title>
        <authorList>
            <person name="Yang S.J."/>
            <person name="Kang I."/>
            <person name="Cho J.C."/>
        </authorList>
    </citation>
    <scope>NUCLEOTIDE SEQUENCE [LARGE SCALE GENOMIC DNA]</scope>
    <source>
        <strain evidence="12 13">IMCC14465</strain>
    </source>
</reference>
<keyword evidence="13" id="KW-1185">Reference proteome</keyword>
<dbReference type="EMBL" id="ALYF01000002">
    <property type="protein sequence ID" value="EJW21736.1"/>
    <property type="molecule type" value="Genomic_DNA"/>
</dbReference>
<comment type="caution">
    <text evidence="12">The sequence shown here is derived from an EMBL/GenBank/DDBJ whole genome shotgun (WGS) entry which is preliminary data.</text>
</comment>
<sequence>MNNDTDNTPDDTDNDSVNDSVDDTVNDGVSDEADIDTPNEDESASENGGDDGQDPPVTAGSGGDVPPDFDVSPINIEDEMRTSYLDYAMSVIVSRALPDVRDGLKPVHRRILFSMNENGYDFNKPYRKSARVVGDVIGKYHPHGDQSIYDALVRMAQSFSMRLPLLDGQGNFGSIDGDPAAAMRYTEVRMAKPAHSLLEDIDRNTVDFQDNYDNSEREPVVLPARFPNLLVNGANGIAVGMATNIPPHNLGEVVNATLALIENPELDDNELTTIVPGPDFPTGGQILGRRGALSAVMTGRGSVVMRGKAEVEEIRKGRLAIIVTEIPYQVNKTTMIEKIAELVREKTLEGIADIRDESDRDGMRVVVELKREAVPEVVLNQLYRFSSLQTSFGANMLALNGGKPELLNLRSILKAFINFREVVVTRRSKFELDKARDRAHVLVGLAIAVANIDEVIAVIRKAASPQIAREQLMTRAWDAEDVADLIRLIDDPRHRIDENGKYVLSEAQARAILELRLQRLTAMGRDEIGDELNVLGSRITDYLDILGSRERVLSIISEELTSVRDEFATPRRTEIIEDEFEVDDEDLIPSEEMVVTVSHSGYIKRVPLSTYRAQKRGGKGRSGMSTKDEDFVTRIFAANTHQPVLFFSTTGMVYKMKVWRLPVGNPQSRGKALVNLLPLQENETIAAIMALPQDEACWSDYHVMFATGFGNVRRNDLSDFVNINKSGKIAMKPEEGEFIVGVELCTENDDVLLTNDVGRCIRFPVTDVRVFRSRNSTGVRGIKLGKDEKVISLSILMHSDASPAERNSYLKQAAMLRRATDGADDEALDSELEETSEEAVLSPERYAAMGAHEQFLLTVSENGYGKRSSAYEYRVSGRGGKGIIAMTSTDRNGPLIASFPVKETDQIMLVTDSGTLIRCPVNDVRVAGRNTQGVTIFKTDEDAHVVSVICLSETSDEAGMNDENGDNVEEATAVDDATDAPSSDDQADIQTDDIQDETPDEGDA</sequence>
<dbReference type="GO" id="GO:0006265">
    <property type="term" value="P:DNA topological change"/>
    <property type="evidence" value="ECO:0007669"/>
    <property type="project" value="UniProtKB-UniRule"/>
</dbReference>
<dbReference type="Gene3D" id="3.90.199.10">
    <property type="entry name" value="Topoisomerase II, domain 5"/>
    <property type="match status" value="1"/>
</dbReference>
<dbReference type="PROSITE" id="PS52040">
    <property type="entry name" value="TOPO_IIA"/>
    <property type="match status" value="1"/>
</dbReference>
<dbReference type="GO" id="GO:0005524">
    <property type="term" value="F:ATP binding"/>
    <property type="evidence" value="ECO:0007669"/>
    <property type="project" value="UniProtKB-UniRule"/>
</dbReference>
<feature type="region of interest" description="Disordered" evidence="10">
    <location>
        <begin position="1"/>
        <end position="73"/>
    </location>
</feature>
<keyword evidence="3 8" id="KW-0547">Nucleotide-binding</keyword>